<dbReference type="AlphaFoldDB" id="A0A6G1PIR8"/>
<name>A0A6G1PIR8_CHAAH</name>
<keyword evidence="2" id="KW-1185">Reference proteome</keyword>
<reference evidence="1 2" key="1">
    <citation type="submission" date="2019-02" db="EMBL/GenBank/DDBJ databases">
        <title>Opniocepnalus argus genome.</title>
        <authorList>
            <person name="Zhou C."/>
            <person name="Xiao S."/>
        </authorList>
    </citation>
    <scope>NUCLEOTIDE SEQUENCE [LARGE SCALE GENOMIC DNA]</scope>
    <source>
        <strain evidence="1">OARG1902GOOAL</strain>
        <tissue evidence="1">Muscle</tissue>
    </source>
</reference>
<reference evidence="2" key="2">
    <citation type="submission" date="2019-02" db="EMBL/GenBank/DDBJ databases">
        <title>Opniocepnalus argus Var Kimnra genome.</title>
        <authorList>
            <person name="Zhou C."/>
            <person name="Xiao S."/>
        </authorList>
    </citation>
    <scope>NUCLEOTIDE SEQUENCE [LARGE SCALE GENOMIC DNA]</scope>
</reference>
<proteinExistence type="predicted"/>
<evidence type="ECO:0000313" key="2">
    <source>
        <dbReference type="Proteomes" id="UP000503349"/>
    </source>
</evidence>
<sequence length="51" mass="5903">MELLQFLQLFYMSVDLGRTFTFTSEFLNPTLNNFLLPSHKCLKSLNPTGFS</sequence>
<dbReference type="Proteomes" id="UP000503349">
    <property type="component" value="Chromosome 5"/>
</dbReference>
<evidence type="ECO:0000313" key="1">
    <source>
        <dbReference type="EMBL" id="KAF3689906.1"/>
    </source>
</evidence>
<organism evidence="1 2">
    <name type="scientific">Channa argus</name>
    <name type="common">Northern snakehead</name>
    <name type="synonym">Ophicephalus argus</name>
    <dbReference type="NCBI Taxonomy" id="215402"/>
    <lineage>
        <taxon>Eukaryota</taxon>
        <taxon>Metazoa</taxon>
        <taxon>Chordata</taxon>
        <taxon>Craniata</taxon>
        <taxon>Vertebrata</taxon>
        <taxon>Euteleostomi</taxon>
        <taxon>Actinopterygii</taxon>
        <taxon>Neopterygii</taxon>
        <taxon>Teleostei</taxon>
        <taxon>Neoteleostei</taxon>
        <taxon>Acanthomorphata</taxon>
        <taxon>Anabantaria</taxon>
        <taxon>Anabantiformes</taxon>
        <taxon>Channoidei</taxon>
        <taxon>Channidae</taxon>
        <taxon>Channa</taxon>
    </lineage>
</organism>
<dbReference type="EMBL" id="CM015716">
    <property type="protein sequence ID" value="KAF3689906.1"/>
    <property type="molecule type" value="Genomic_DNA"/>
</dbReference>
<protein>
    <submittedName>
        <fullName evidence="1">Uncharacterized protein</fullName>
    </submittedName>
</protein>
<accession>A0A6G1PIR8</accession>
<gene>
    <name evidence="1" type="ORF">EXN66_Car005578</name>
</gene>